<evidence type="ECO:0000313" key="3">
    <source>
        <dbReference type="EMBL" id="TGN66386.1"/>
    </source>
</evidence>
<evidence type="ECO:0000256" key="1">
    <source>
        <dbReference type="SAM" id="MobiDB-lite"/>
    </source>
</evidence>
<dbReference type="OrthoDB" id="9795199at2"/>
<dbReference type="EMBL" id="SRRO01000001">
    <property type="protein sequence ID" value="TGN66386.1"/>
    <property type="molecule type" value="Genomic_DNA"/>
</dbReference>
<dbReference type="Gene3D" id="3.40.630.30">
    <property type="match status" value="1"/>
</dbReference>
<sequence length="257" mass="28776">MTGPVGVRLSATRTRTTNDHGQPLGRPVEWTGATAPAKDVVLEGAGVGLEPIGPQHVEDLLSALCREDDEPIWTYLSWERPRTREEMAAIVEDGAADPERVMYAIVARETGRAVGFCSLMRIDPAMGSIEVGQIAFGRQLQRSRAATEAMALLARHVFDDLGHRRYEWKCDSLNAASRRAAIRLGFIWEGRFRQALVYKGRNRDTDWFSITDREWPRVRAALDAWLDDSNFDSAGRQRVRLAARPPAPDQHADQQEA</sequence>
<comment type="caution">
    <text evidence="3">The sequence shown here is derived from an EMBL/GenBank/DDBJ whole genome shotgun (WGS) entry which is preliminary data.</text>
</comment>
<dbReference type="InterPro" id="IPR051908">
    <property type="entry name" value="Ribosomal_N-acetyltransferase"/>
</dbReference>
<dbReference type="PANTHER" id="PTHR43441">
    <property type="entry name" value="RIBOSOMAL-PROTEIN-SERINE ACETYLTRANSFERASE"/>
    <property type="match status" value="1"/>
</dbReference>
<evidence type="ECO:0000313" key="4">
    <source>
        <dbReference type="Proteomes" id="UP000297496"/>
    </source>
</evidence>
<dbReference type="FunFam" id="3.40.630.30:FF:000047">
    <property type="entry name" value="Acetyltransferase, GNAT family"/>
    <property type="match status" value="1"/>
</dbReference>
<dbReference type="InterPro" id="IPR016181">
    <property type="entry name" value="Acyl_CoA_acyltransferase"/>
</dbReference>
<protein>
    <submittedName>
        <fullName evidence="3">N-acetyltransferase</fullName>
    </submittedName>
</protein>
<dbReference type="PROSITE" id="PS51186">
    <property type="entry name" value="GNAT"/>
    <property type="match status" value="1"/>
</dbReference>
<organism evidence="3 4">
    <name type="scientific">Nocardioides eburneiflavus</name>
    <dbReference type="NCBI Taxonomy" id="2518372"/>
    <lineage>
        <taxon>Bacteria</taxon>
        <taxon>Bacillati</taxon>
        <taxon>Actinomycetota</taxon>
        <taxon>Actinomycetes</taxon>
        <taxon>Propionibacteriales</taxon>
        <taxon>Nocardioidaceae</taxon>
        <taxon>Nocardioides</taxon>
    </lineage>
</organism>
<dbReference type="AlphaFoldDB" id="A0A4Z1CN49"/>
<keyword evidence="3" id="KW-0808">Transferase</keyword>
<gene>
    <name evidence="3" type="ORF">EXE59_22335</name>
</gene>
<dbReference type="GO" id="GO:0008999">
    <property type="term" value="F:protein-N-terminal-alanine acetyltransferase activity"/>
    <property type="evidence" value="ECO:0007669"/>
    <property type="project" value="TreeGrafter"/>
</dbReference>
<evidence type="ECO:0000259" key="2">
    <source>
        <dbReference type="PROSITE" id="PS51186"/>
    </source>
</evidence>
<dbReference type="Pfam" id="PF13302">
    <property type="entry name" value="Acetyltransf_3"/>
    <property type="match status" value="1"/>
</dbReference>
<dbReference type="GO" id="GO:1990189">
    <property type="term" value="F:protein N-terminal-serine acetyltransferase activity"/>
    <property type="evidence" value="ECO:0007669"/>
    <property type="project" value="TreeGrafter"/>
</dbReference>
<name>A0A4Z1CN49_9ACTN</name>
<dbReference type="Proteomes" id="UP000297496">
    <property type="component" value="Unassembled WGS sequence"/>
</dbReference>
<dbReference type="RefSeq" id="WP_135840858.1">
    <property type="nucleotide sequence ID" value="NZ_SRRO01000001.1"/>
</dbReference>
<proteinExistence type="predicted"/>
<dbReference type="SUPFAM" id="SSF55729">
    <property type="entry name" value="Acyl-CoA N-acyltransferases (Nat)"/>
    <property type="match status" value="1"/>
</dbReference>
<keyword evidence="4" id="KW-1185">Reference proteome</keyword>
<feature type="region of interest" description="Disordered" evidence="1">
    <location>
        <begin position="1"/>
        <end position="25"/>
    </location>
</feature>
<feature type="domain" description="N-acetyltransferase" evidence="2">
    <location>
        <begin position="59"/>
        <end position="204"/>
    </location>
</feature>
<reference evidence="3 4" key="1">
    <citation type="submission" date="2019-04" db="EMBL/GenBank/DDBJ databases">
        <title>Three New Species of Nocardioides, Nocardioides euryhalodurans sp. nov., Nocardioides seonyuensis sp. nov. and Nocardioides eburneoflavus sp. nov. Isolated from Soil.</title>
        <authorList>
            <person name="Roh S.G."/>
            <person name="Lee C."/>
            <person name="Kim M.-K."/>
            <person name="Kim S.B."/>
        </authorList>
    </citation>
    <scope>NUCLEOTIDE SEQUENCE [LARGE SCALE GENOMIC DNA]</scope>
    <source>
        <strain evidence="3 4">MMS17-SY213</strain>
    </source>
</reference>
<dbReference type="InterPro" id="IPR000182">
    <property type="entry name" value="GNAT_dom"/>
</dbReference>
<dbReference type="PANTHER" id="PTHR43441:SF2">
    <property type="entry name" value="FAMILY ACETYLTRANSFERASE, PUTATIVE (AFU_ORTHOLOGUE AFUA_7G00850)-RELATED"/>
    <property type="match status" value="1"/>
</dbReference>
<accession>A0A4Z1CN49</accession>